<dbReference type="PROSITE" id="PS00552">
    <property type="entry name" value="HTH_MERR_1"/>
    <property type="match status" value="1"/>
</dbReference>
<name>A0ABN6K7M5_9ACTO</name>
<evidence type="ECO:0000313" key="7">
    <source>
        <dbReference type="EMBL" id="BDA65513.1"/>
    </source>
</evidence>
<feature type="domain" description="HTH merR-type" evidence="6">
    <location>
        <begin position="27"/>
        <end position="96"/>
    </location>
</feature>
<keyword evidence="3" id="KW-0010">Activator</keyword>
<sequence>MRDALLMKDDNHRPQDGGAGAWEDSAGMTVGAAAGLLGISVRTLHHWDAIGLVKPSGRSLSGYRLYSQDDVSRLQRALVYRATGMPLARVKEALDETGMDARAHLARQRELLEERIARLARMVRAVDTMMEAMMEREDTGMALTVQEQAEIWGDDWDPAYAEEAEQRWGETEDWAESARRQARMSKADWMEAHEATESLEAGLAEAFVRGVTPGSAQANALAERHRAELNRWFEVTVAKQVIIARGYVGDERFARHYDRRAEGLAAWLKEIIDANALAQGVDPAAAQWG</sequence>
<keyword evidence="1" id="KW-0805">Transcription regulation</keyword>
<dbReference type="Gene3D" id="1.10.1660.10">
    <property type="match status" value="1"/>
</dbReference>
<proteinExistence type="predicted"/>
<evidence type="ECO:0000256" key="2">
    <source>
        <dbReference type="ARBA" id="ARBA00023125"/>
    </source>
</evidence>
<gene>
    <name evidence="7" type="ORF">MANAM107_23470</name>
</gene>
<reference evidence="7 8" key="1">
    <citation type="submission" date="2021-08" db="EMBL/GenBank/DDBJ databases">
        <title>Whole genome sequence of novel Actinomyces species strain MAS-1.</title>
        <authorList>
            <person name="Saito M."/>
            <person name="Kuwahara N."/>
            <person name="Takizawa T."/>
            <person name="Gotouda H."/>
            <person name="Ochiai T."/>
        </authorList>
    </citation>
    <scope>NUCLEOTIDE SEQUENCE [LARGE SCALE GENOMIC DNA]</scope>
    <source>
        <strain evidence="7 8">MAS-1</strain>
    </source>
</reference>
<dbReference type="PANTHER" id="PTHR30204">
    <property type="entry name" value="REDOX-CYCLING DRUG-SENSING TRANSCRIPTIONAL ACTIVATOR SOXR"/>
    <property type="match status" value="1"/>
</dbReference>
<evidence type="ECO:0000313" key="8">
    <source>
        <dbReference type="Proteomes" id="UP000824496"/>
    </source>
</evidence>
<dbReference type="Gene3D" id="1.10.490.50">
    <property type="entry name" value="Antibiotic binding domain of TipA-like multidrug resistance regulators"/>
    <property type="match status" value="1"/>
</dbReference>
<dbReference type="SMART" id="SM00422">
    <property type="entry name" value="HTH_MERR"/>
    <property type="match status" value="1"/>
</dbReference>
<dbReference type="InterPro" id="IPR036244">
    <property type="entry name" value="TipA-like_antibiotic-bd"/>
</dbReference>
<dbReference type="InterPro" id="IPR009061">
    <property type="entry name" value="DNA-bd_dom_put_sf"/>
</dbReference>
<evidence type="ECO:0000256" key="1">
    <source>
        <dbReference type="ARBA" id="ARBA00023015"/>
    </source>
</evidence>
<dbReference type="InterPro" id="IPR000551">
    <property type="entry name" value="MerR-type_HTH_dom"/>
</dbReference>
<feature type="region of interest" description="Disordered" evidence="5">
    <location>
        <begin position="1"/>
        <end position="21"/>
    </location>
</feature>
<dbReference type="SUPFAM" id="SSF89082">
    <property type="entry name" value="Antibiotic binding domain of TipA-like multidrug resistance regulators"/>
    <property type="match status" value="1"/>
</dbReference>
<accession>A0ABN6K7M5</accession>
<protein>
    <submittedName>
        <fullName evidence="7">MerR family transcriptional regulator</fullName>
    </submittedName>
</protein>
<dbReference type="Pfam" id="PF00376">
    <property type="entry name" value="MerR"/>
    <property type="match status" value="1"/>
</dbReference>
<dbReference type="EMBL" id="AP025017">
    <property type="protein sequence ID" value="BDA65513.1"/>
    <property type="molecule type" value="Genomic_DNA"/>
</dbReference>
<dbReference type="InterPro" id="IPR015358">
    <property type="entry name" value="Tscrpt_reg_MerR_DNA-bd"/>
</dbReference>
<organism evidence="7 8">
    <name type="scientific">Actinomyces capricornis</name>
    <dbReference type="NCBI Taxonomy" id="2755559"/>
    <lineage>
        <taxon>Bacteria</taxon>
        <taxon>Bacillati</taxon>
        <taxon>Actinomycetota</taxon>
        <taxon>Actinomycetes</taxon>
        <taxon>Actinomycetales</taxon>
        <taxon>Actinomycetaceae</taxon>
        <taxon>Actinomyces</taxon>
    </lineage>
</organism>
<dbReference type="CDD" id="cd01106">
    <property type="entry name" value="HTH_TipAL-Mta"/>
    <property type="match status" value="1"/>
</dbReference>
<evidence type="ECO:0000256" key="5">
    <source>
        <dbReference type="SAM" id="MobiDB-lite"/>
    </source>
</evidence>
<dbReference type="Proteomes" id="UP000824496">
    <property type="component" value="Chromosome"/>
</dbReference>
<keyword evidence="4" id="KW-0804">Transcription</keyword>
<dbReference type="PROSITE" id="PS50937">
    <property type="entry name" value="HTH_MERR_2"/>
    <property type="match status" value="1"/>
</dbReference>
<feature type="compositionally biased region" description="Basic and acidic residues" evidence="5">
    <location>
        <begin position="1"/>
        <end position="15"/>
    </location>
</feature>
<dbReference type="PANTHER" id="PTHR30204:SF90">
    <property type="entry name" value="HTH-TYPE TRANSCRIPTIONAL ACTIVATOR MTA"/>
    <property type="match status" value="1"/>
</dbReference>
<dbReference type="InterPro" id="IPR012925">
    <property type="entry name" value="TipAS_dom"/>
</dbReference>
<keyword evidence="2" id="KW-0238">DNA-binding</keyword>
<keyword evidence="8" id="KW-1185">Reference proteome</keyword>
<dbReference type="Pfam" id="PF07739">
    <property type="entry name" value="TipAS"/>
    <property type="match status" value="1"/>
</dbReference>
<dbReference type="Pfam" id="PF09278">
    <property type="entry name" value="MerR-DNA-bind"/>
    <property type="match status" value="1"/>
</dbReference>
<dbReference type="SUPFAM" id="SSF46955">
    <property type="entry name" value="Putative DNA-binding domain"/>
    <property type="match status" value="1"/>
</dbReference>
<evidence type="ECO:0000256" key="3">
    <source>
        <dbReference type="ARBA" id="ARBA00023159"/>
    </source>
</evidence>
<evidence type="ECO:0000256" key="4">
    <source>
        <dbReference type="ARBA" id="ARBA00023163"/>
    </source>
</evidence>
<evidence type="ECO:0000259" key="6">
    <source>
        <dbReference type="PROSITE" id="PS50937"/>
    </source>
</evidence>
<dbReference type="InterPro" id="IPR047057">
    <property type="entry name" value="MerR_fam"/>
</dbReference>